<dbReference type="InterPro" id="IPR027417">
    <property type="entry name" value="P-loop_NTPase"/>
</dbReference>
<evidence type="ECO:0000313" key="9">
    <source>
        <dbReference type="EMBL" id="CDI02309.1"/>
    </source>
</evidence>
<dbReference type="Gene3D" id="1.10.8.60">
    <property type="match status" value="1"/>
</dbReference>
<keyword evidence="6" id="KW-0597">Phosphoprotein</keyword>
<dbReference type="Gene3D" id="1.10.10.60">
    <property type="entry name" value="Homeodomain-like"/>
    <property type="match status" value="1"/>
</dbReference>
<evidence type="ECO:0000256" key="1">
    <source>
        <dbReference type="ARBA" id="ARBA00022741"/>
    </source>
</evidence>
<dbReference type="RefSeq" id="WP_048672325.1">
    <property type="nucleotide sequence ID" value="NZ_CBTJ020000033.1"/>
</dbReference>
<dbReference type="CDD" id="cd00009">
    <property type="entry name" value="AAA"/>
    <property type="match status" value="1"/>
</dbReference>
<evidence type="ECO:0000256" key="3">
    <source>
        <dbReference type="ARBA" id="ARBA00023015"/>
    </source>
</evidence>
<dbReference type="GO" id="GO:0005524">
    <property type="term" value="F:ATP binding"/>
    <property type="evidence" value="ECO:0007669"/>
    <property type="project" value="UniProtKB-KW"/>
</dbReference>
<dbReference type="PROSITE" id="PS00675">
    <property type="entry name" value="SIGMA54_INTERACT_1"/>
    <property type="match status" value="1"/>
</dbReference>
<evidence type="ECO:0000256" key="5">
    <source>
        <dbReference type="ARBA" id="ARBA00023163"/>
    </source>
</evidence>
<dbReference type="InterPro" id="IPR025944">
    <property type="entry name" value="Sigma_54_int_dom_CS"/>
</dbReference>
<dbReference type="SUPFAM" id="SSF52172">
    <property type="entry name" value="CheY-like"/>
    <property type="match status" value="1"/>
</dbReference>
<keyword evidence="5" id="KW-0804">Transcription</keyword>
<comment type="caution">
    <text evidence="9">The sequence shown here is derived from an EMBL/GenBank/DDBJ whole genome shotgun (WGS) entry which is preliminary data.</text>
</comment>
<feature type="modified residue" description="4-aspartylphosphate" evidence="6">
    <location>
        <position position="56"/>
    </location>
</feature>
<dbReference type="PROSITE" id="PS00676">
    <property type="entry name" value="SIGMA54_INTERACT_2"/>
    <property type="match status" value="1"/>
</dbReference>
<dbReference type="FunFam" id="3.40.50.300:FF:000006">
    <property type="entry name" value="DNA-binding transcriptional regulator NtrC"/>
    <property type="match status" value="1"/>
</dbReference>
<reference evidence="9" key="2">
    <citation type="submission" date="2014-03" db="EMBL/GenBank/DDBJ databases">
        <title>Candidatus Competibacter-lineage genomes retrieved from metagenomes reveal functional metabolic diversity.</title>
        <authorList>
            <person name="McIlroy S.J."/>
            <person name="Albertsen M."/>
            <person name="Andresen E.K."/>
            <person name="Saunders A.M."/>
            <person name="Kristiansen R."/>
            <person name="Stokholm-Bjerregaard M."/>
            <person name="Nielsen K.L."/>
            <person name="Nielsen P.H."/>
        </authorList>
    </citation>
    <scope>NUCLEOTIDE SEQUENCE</scope>
    <source>
        <strain evidence="9">Run_A_D11</strain>
    </source>
</reference>
<name>W6M6Q6_9GAMM</name>
<dbReference type="PROSITE" id="PS00688">
    <property type="entry name" value="SIGMA54_INTERACT_3"/>
    <property type="match status" value="1"/>
</dbReference>
<evidence type="ECO:0000259" key="8">
    <source>
        <dbReference type="PROSITE" id="PS50110"/>
    </source>
</evidence>
<dbReference type="GO" id="GO:0006355">
    <property type="term" value="P:regulation of DNA-templated transcription"/>
    <property type="evidence" value="ECO:0007669"/>
    <property type="project" value="InterPro"/>
</dbReference>
<dbReference type="InterPro" id="IPR058031">
    <property type="entry name" value="AAA_lid_NorR"/>
</dbReference>
<proteinExistence type="predicted"/>
<dbReference type="GO" id="GO:0043565">
    <property type="term" value="F:sequence-specific DNA binding"/>
    <property type="evidence" value="ECO:0007669"/>
    <property type="project" value="InterPro"/>
</dbReference>
<dbReference type="Gene3D" id="3.40.50.300">
    <property type="entry name" value="P-loop containing nucleotide triphosphate hydrolases"/>
    <property type="match status" value="1"/>
</dbReference>
<evidence type="ECO:0000256" key="4">
    <source>
        <dbReference type="ARBA" id="ARBA00023125"/>
    </source>
</evidence>
<protein>
    <submittedName>
        <fullName evidence="9">Two component, sigma54 specific,transcriptional regulator, Fis family</fullName>
    </submittedName>
</protein>
<organism evidence="9 10">
    <name type="scientific">Candidatus Competibacter denitrificans Run_A_D11</name>
    <dbReference type="NCBI Taxonomy" id="1400863"/>
    <lineage>
        <taxon>Bacteria</taxon>
        <taxon>Pseudomonadati</taxon>
        <taxon>Pseudomonadota</taxon>
        <taxon>Gammaproteobacteria</taxon>
        <taxon>Candidatus Competibacteraceae</taxon>
        <taxon>Candidatus Competibacter</taxon>
    </lineage>
</organism>
<keyword evidence="4" id="KW-0238">DNA-binding</keyword>
<dbReference type="PROSITE" id="PS50045">
    <property type="entry name" value="SIGMA54_INTERACT_4"/>
    <property type="match status" value="1"/>
</dbReference>
<dbReference type="SMART" id="SM00382">
    <property type="entry name" value="AAA"/>
    <property type="match status" value="1"/>
</dbReference>
<dbReference type="STRING" id="1400863.BN873_270105"/>
<dbReference type="InterPro" id="IPR003593">
    <property type="entry name" value="AAA+_ATPase"/>
</dbReference>
<dbReference type="InterPro" id="IPR025943">
    <property type="entry name" value="Sigma_54_int_dom_ATP-bd_2"/>
</dbReference>
<keyword evidence="3" id="KW-0805">Transcription regulation</keyword>
<dbReference type="InterPro" id="IPR025662">
    <property type="entry name" value="Sigma_54_int_dom_ATP-bd_1"/>
</dbReference>
<evidence type="ECO:0000259" key="7">
    <source>
        <dbReference type="PROSITE" id="PS50045"/>
    </source>
</evidence>
<dbReference type="PROSITE" id="PS50110">
    <property type="entry name" value="RESPONSE_REGULATORY"/>
    <property type="match status" value="1"/>
</dbReference>
<dbReference type="AlphaFoldDB" id="W6M6Q6"/>
<dbReference type="InterPro" id="IPR009057">
    <property type="entry name" value="Homeodomain-like_sf"/>
</dbReference>
<sequence length="454" mass="50466">MASGAKHILLIDNDEAVCQMVEAILLDQAYTVSAFTRSVDAMTGFGPGKYDLVITDIKMPVISGLDVLQKVKQLDPALPVIMITAHATVDLSLQALRKGAYDMLTKPFEPEELLSRLRNALRQTELIKENRELREELAAWQGSIVGNSPHLLNLLETARKVAIRDIPVLISGESGTGKELVARAIRHFSKRKNGKFVAINCGAIPEALLESELFGHRKGAFTGADRDHKGLVETADGGTLFLDEVGTLPLNVQKTLLRFLQEQEFYRVGDTTPIKVDVRVLSATNVNLQNAVQNGSFREDLFYRLNVVQLRLPPLRERQSDLPLLVAHFVKEQNKRFETQVKGFSREAIEAMMDYDWPGNIRQLSNVVQAAMAIDSSDYIGLEVVAQLIDLPEKQPLADHSANESDYATALARFESDYLNRLLSSTGGNIEEVAHQSGMNVATVYRKIKKYGLR</sequence>
<dbReference type="SUPFAM" id="SSF46689">
    <property type="entry name" value="Homeodomain-like"/>
    <property type="match status" value="1"/>
</dbReference>
<evidence type="ECO:0000313" key="10">
    <source>
        <dbReference type="Proteomes" id="UP000035760"/>
    </source>
</evidence>
<dbReference type="EMBL" id="CBTJ020000033">
    <property type="protein sequence ID" value="CDI02309.1"/>
    <property type="molecule type" value="Genomic_DNA"/>
</dbReference>
<feature type="domain" description="Response regulatory" evidence="8">
    <location>
        <begin position="7"/>
        <end position="121"/>
    </location>
</feature>
<dbReference type="SUPFAM" id="SSF52540">
    <property type="entry name" value="P-loop containing nucleoside triphosphate hydrolases"/>
    <property type="match status" value="1"/>
</dbReference>
<dbReference type="InterPro" id="IPR011006">
    <property type="entry name" value="CheY-like_superfamily"/>
</dbReference>
<dbReference type="Pfam" id="PF25601">
    <property type="entry name" value="AAA_lid_14"/>
    <property type="match status" value="1"/>
</dbReference>
<dbReference type="Gene3D" id="3.40.50.2300">
    <property type="match status" value="1"/>
</dbReference>
<dbReference type="PANTHER" id="PTHR32071">
    <property type="entry name" value="TRANSCRIPTIONAL REGULATORY PROTEIN"/>
    <property type="match status" value="1"/>
</dbReference>
<dbReference type="Pfam" id="PF00158">
    <property type="entry name" value="Sigma54_activat"/>
    <property type="match status" value="1"/>
</dbReference>
<dbReference type="Proteomes" id="UP000035760">
    <property type="component" value="Unassembled WGS sequence"/>
</dbReference>
<dbReference type="InterPro" id="IPR002078">
    <property type="entry name" value="Sigma_54_int"/>
</dbReference>
<keyword evidence="1" id="KW-0547">Nucleotide-binding</keyword>
<gene>
    <name evidence="9" type="ORF">BN873_270105</name>
</gene>
<evidence type="ECO:0000256" key="6">
    <source>
        <dbReference type="PROSITE-ProRule" id="PRU00169"/>
    </source>
</evidence>
<dbReference type="OrthoDB" id="9804019at2"/>
<dbReference type="GO" id="GO:0000160">
    <property type="term" value="P:phosphorelay signal transduction system"/>
    <property type="evidence" value="ECO:0007669"/>
    <property type="project" value="InterPro"/>
</dbReference>
<dbReference type="SMART" id="SM00448">
    <property type="entry name" value="REC"/>
    <property type="match status" value="1"/>
</dbReference>
<keyword evidence="10" id="KW-1185">Reference proteome</keyword>
<dbReference type="InterPro" id="IPR002197">
    <property type="entry name" value="HTH_Fis"/>
</dbReference>
<dbReference type="Pfam" id="PF02954">
    <property type="entry name" value="HTH_8"/>
    <property type="match status" value="1"/>
</dbReference>
<reference evidence="9" key="1">
    <citation type="submission" date="2013-07" db="EMBL/GenBank/DDBJ databases">
        <authorList>
            <person name="McIlroy S."/>
        </authorList>
    </citation>
    <scope>NUCLEOTIDE SEQUENCE [LARGE SCALE GENOMIC DNA]</scope>
    <source>
        <strain evidence="9">Run_A_D11</strain>
    </source>
</reference>
<dbReference type="Pfam" id="PF00072">
    <property type="entry name" value="Response_reg"/>
    <property type="match status" value="1"/>
</dbReference>
<evidence type="ECO:0000256" key="2">
    <source>
        <dbReference type="ARBA" id="ARBA00022840"/>
    </source>
</evidence>
<keyword evidence="2" id="KW-0067">ATP-binding</keyword>
<feature type="domain" description="Sigma-54 factor interaction" evidence="7">
    <location>
        <begin position="144"/>
        <end position="373"/>
    </location>
</feature>
<dbReference type="PANTHER" id="PTHR32071:SF113">
    <property type="entry name" value="ALGINATE BIOSYNTHESIS TRANSCRIPTIONAL REGULATORY PROTEIN ALGB"/>
    <property type="match status" value="1"/>
</dbReference>
<dbReference type="InterPro" id="IPR001789">
    <property type="entry name" value="Sig_transdc_resp-reg_receiver"/>
</dbReference>
<accession>W6M6Q6</accession>